<organism evidence="2 3">
    <name type="scientific">Streptococcus suis</name>
    <dbReference type="NCBI Taxonomy" id="1307"/>
    <lineage>
        <taxon>Bacteria</taxon>
        <taxon>Bacillati</taxon>
        <taxon>Bacillota</taxon>
        <taxon>Bacilli</taxon>
        <taxon>Lactobacillales</taxon>
        <taxon>Streptococcaceae</taxon>
        <taxon>Streptococcus</taxon>
    </lineage>
</organism>
<dbReference type="InterPro" id="IPR004704">
    <property type="entry name" value="PTS_IID_man"/>
</dbReference>
<feature type="transmembrane region" description="Helical" evidence="1">
    <location>
        <begin position="185"/>
        <end position="210"/>
    </location>
</feature>
<dbReference type="Pfam" id="PF03613">
    <property type="entry name" value="EIID-AGA"/>
    <property type="match status" value="1"/>
</dbReference>
<dbReference type="AlphaFoldDB" id="A0A0Z8M0I8"/>
<gene>
    <name evidence="2" type="primary">manZ_3</name>
    <name evidence="2" type="ORF">ERS132426_02017</name>
</gene>
<feature type="transmembrane region" description="Helical" evidence="1">
    <location>
        <begin position="230"/>
        <end position="248"/>
    </location>
</feature>
<dbReference type="GO" id="GO:0009401">
    <property type="term" value="P:phosphoenolpyruvate-dependent sugar phosphotransferase system"/>
    <property type="evidence" value="ECO:0007669"/>
    <property type="project" value="InterPro"/>
</dbReference>
<evidence type="ECO:0000313" key="3">
    <source>
        <dbReference type="Proteomes" id="UP000074850"/>
    </source>
</evidence>
<dbReference type="GO" id="GO:0005886">
    <property type="term" value="C:plasma membrane"/>
    <property type="evidence" value="ECO:0007669"/>
    <property type="project" value="TreeGrafter"/>
</dbReference>
<dbReference type="PANTHER" id="PTHR32502:SF26">
    <property type="entry name" value="PHOSPHOTRANSFERASE SYSTEM SUGAR-SPECIFIC EIID COMPONENT"/>
    <property type="match status" value="1"/>
</dbReference>
<dbReference type="PROSITE" id="PS51108">
    <property type="entry name" value="PTS_EIID"/>
    <property type="match status" value="1"/>
</dbReference>
<name>A0A0Z8M0I8_STRSU</name>
<dbReference type="Proteomes" id="UP000074850">
    <property type="component" value="Unassembled WGS sequence"/>
</dbReference>
<dbReference type="InterPro" id="IPR050303">
    <property type="entry name" value="GatZ_KbaZ_carbometab"/>
</dbReference>
<keyword evidence="1" id="KW-0472">Membrane</keyword>
<feature type="transmembrane region" description="Helical" evidence="1">
    <location>
        <begin position="115"/>
        <end position="139"/>
    </location>
</feature>
<reference evidence="2 3" key="1">
    <citation type="submission" date="2016-02" db="EMBL/GenBank/DDBJ databases">
        <authorList>
            <consortium name="Pathogen Informatics"/>
        </authorList>
    </citation>
    <scope>NUCLEOTIDE SEQUENCE [LARGE SCALE GENOMIC DNA]</scope>
    <source>
        <strain evidence="2 3">LSS64</strain>
    </source>
</reference>
<protein>
    <submittedName>
        <fullName evidence="2">PTS system protein</fullName>
    </submittedName>
</protein>
<feature type="transmembrane region" description="Helical" evidence="1">
    <location>
        <begin position="255"/>
        <end position="277"/>
    </location>
</feature>
<evidence type="ECO:0000313" key="2">
    <source>
        <dbReference type="EMBL" id="CYV61417.1"/>
    </source>
</evidence>
<sequence length="279" mass="30746">MTKGDFSMNKKIDTKLTRKDHLRTALRWTFIGSNTVNFGTLQGAGYAWAIANILRKLYPNDDDYKKAMEVEFEYFNTTPYMAPAVLGADVAIQEHGGIESLDAVRSVKTSLMGPLAGIGDSILWVLFPTIMGSIGGYMALEGNPLGAIIWISLNLLLVLFRIKLYDLGYKSGVRLVTDLASQLNLFTESASIIGLTVVGSMVATAVKLYTPIEFHFKDVSIGLQSEIFDRIVPGLLPILLTLLVYWLMEKKKLGFLHLIIILLVLSLIGSYLGILGIQP</sequence>
<proteinExistence type="predicted"/>
<keyword evidence="1" id="KW-1133">Transmembrane helix</keyword>
<keyword evidence="1" id="KW-0812">Transmembrane</keyword>
<dbReference type="PANTHER" id="PTHR32502">
    <property type="entry name" value="N-ACETYLGALACTOSAMINE PERMEASE II COMPONENT-RELATED"/>
    <property type="match status" value="1"/>
</dbReference>
<accession>A0A0Z8M0I8</accession>
<feature type="transmembrane region" description="Helical" evidence="1">
    <location>
        <begin position="145"/>
        <end position="164"/>
    </location>
</feature>
<evidence type="ECO:0000256" key="1">
    <source>
        <dbReference type="SAM" id="Phobius"/>
    </source>
</evidence>
<dbReference type="EMBL" id="FIHM01000061">
    <property type="protein sequence ID" value="CYV61417.1"/>
    <property type="molecule type" value="Genomic_DNA"/>
</dbReference>